<evidence type="ECO:0000256" key="8">
    <source>
        <dbReference type="ARBA" id="ARBA00024359"/>
    </source>
</evidence>
<comment type="subcellular location">
    <subcellularLocation>
        <location evidence="1">Cell membrane</location>
        <topology evidence="1">Peripheral membrane protein</topology>
    </subcellularLocation>
</comment>
<sequence>MASIELKNITKSFGTEENRYRVLDNVNFTSNAGEVTIITGPSGSGKSTLLTIMGALRNPDDGEVWLDGTQVNQLSSREQDHFRLEKIGFILQAHTLVPFLTVNDQFQLVDQVKPTGNLAGEQFDQLLQTLDVSQLLQQYPAELSGGQSQRVAIARGLYTQPAVILADEPTASLDEKRVYKVCELLASAAKQQGRAVVVVTHDERMHDYADHIYELVDGNLTKQC</sequence>
<comment type="function">
    <text evidence="10">Part of the ABC transporter complex hrt involved in hemin import. Responsible for energy coupling to the transport system.</text>
</comment>
<evidence type="ECO:0000256" key="6">
    <source>
        <dbReference type="ARBA" id="ARBA00022840"/>
    </source>
</evidence>
<keyword evidence="6 12" id="KW-0067">ATP-binding</keyword>
<dbReference type="InterPro" id="IPR017911">
    <property type="entry name" value="MacB-like_ATP-bd"/>
</dbReference>
<evidence type="ECO:0000256" key="10">
    <source>
        <dbReference type="ARBA" id="ARBA00024721"/>
    </source>
</evidence>
<evidence type="ECO:0000256" key="5">
    <source>
        <dbReference type="ARBA" id="ARBA00022741"/>
    </source>
</evidence>
<keyword evidence="3" id="KW-0813">Transport</keyword>
<accession>A0A9Q8ZSH8</accession>
<dbReference type="InterPro" id="IPR003439">
    <property type="entry name" value="ABC_transporter-like_ATP-bd"/>
</dbReference>
<dbReference type="PANTHER" id="PTHR24220:SF666">
    <property type="entry name" value="HEMIN IMPORT ATP-BINDING PROTEIN HRTA-RELATED"/>
    <property type="match status" value="1"/>
</dbReference>
<dbReference type="GO" id="GO:0005886">
    <property type="term" value="C:plasma membrane"/>
    <property type="evidence" value="ECO:0007669"/>
    <property type="project" value="UniProtKB-SubCell"/>
</dbReference>
<evidence type="ECO:0000256" key="1">
    <source>
        <dbReference type="ARBA" id="ARBA00004202"/>
    </source>
</evidence>
<dbReference type="GO" id="GO:0005524">
    <property type="term" value="F:ATP binding"/>
    <property type="evidence" value="ECO:0007669"/>
    <property type="project" value="UniProtKB-KW"/>
</dbReference>
<dbReference type="PROSITE" id="PS00211">
    <property type="entry name" value="ABC_TRANSPORTER_1"/>
    <property type="match status" value="1"/>
</dbReference>
<evidence type="ECO:0000313" key="13">
    <source>
        <dbReference type="Proteomes" id="UP001055911"/>
    </source>
</evidence>
<dbReference type="InterPro" id="IPR015854">
    <property type="entry name" value="ABC_transpr_LolD-like"/>
</dbReference>
<evidence type="ECO:0000313" key="12">
    <source>
        <dbReference type="EMBL" id="USS88829.1"/>
    </source>
</evidence>
<dbReference type="SUPFAM" id="SSF52540">
    <property type="entry name" value="P-loop containing nucleoside triphosphate hydrolases"/>
    <property type="match status" value="1"/>
</dbReference>
<keyword evidence="5" id="KW-0547">Nucleotide-binding</keyword>
<name>A0A9Q8ZSH8_9LACO</name>
<feature type="domain" description="ABC transporter" evidence="11">
    <location>
        <begin position="4"/>
        <end position="224"/>
    </location>
</feature>
<dbReference type="PROSITE" id="PS50893">
    <property type="entry name" value="ABC_TRANSPORTER_2"/>
    <property type="match status" value="1"/>
</dbReference>
<dbReference type="Proteomes" id="UP001055911">
    <property type="component" value="Chromosome"/>
</dbReference>
<evidence type="ECO:0000256" key="4">
    <source>
        <dbReference type="ARBA" id="ARBA00022475"/>
    </source>
</evidence>
<comment type="subunit">
    <text evidence="2">The complex is composed of two ATP-binding proteins (HrtA), two transmembrane proteins (HrtB) and a solute-binding protein.</text>
</comment>
<dbReference type="GO" id="GO:0022857">
    <property type="term" value="F:transmembrane transporter activity"/>
    <property type="evidence" value="ECO:0007669"/>
    <property type="project" value="TreeGrafter"/>
</dbReference>
<keyword evidence="4" id="KW-1003">Cell membrane</keyword>
<dbReference type="RefSeq" id="WP_252766346.1">
    <property type="nucleotide sequence ID" value="NZ_CP097119.1"/>
</dbReference>
<organism evidence="12 13">
    <name type="scientific">Fructilactobacillus cliffordii</name>
    <dbReference type="NCBI Taxonomy" id="2940299"/>
    <lineage>
        <taxon>Bacteria</taxon>
        <taxon>Bacillati</taxon>
        <taxon>Bacillota</taxon>
        <taxon>Bacilli</taxon>
        <taxon>Lactobacillales</taxon>
        <taxon>Lactobacillaceae</taxon>
        <taxon>Fructilactobacillus</taxon>
    </lineage>
</organism>
<proteinExistence type="inferred from homology"/>
<dbReference type="Gene3D" id="3.40.50.300">
    <property type="entry name" value="P-loop containing nucleotide triphosphate hydrolases"/>
    <property type="match status" value="1"/>
</dbReference>
<keyword evidence="13" id="KW-1185">Reference proteome</keyword>
<evidence type="ECO:0000256" key="9">
    <source>
        <dbReference type="ARBA" id="ARBA00024432"/>
    </source>
</evidence>
<protein>
    <recommendedName>
        <fullName evidence="9">Putative hemin import ATP-binding protein HrtA</fullName>
    </recommendedName>
</protein>
<dbReference type="InterPro" id="IPR003593">
    <property type="entry name" value="AAA+_ATPase"/>
</dbReference>
<dbReference type="SMART" id="SM00382">
    <property type="entry name" value="AAA"/>
    <property type="match status" value="1"/>
</dbReference>
<dbReference type="Pfam" id="PF00005">
    <property type="entry name" value="ABC_tran"/>
    <property type="match status" value="1"/>
</dbReference>
<dbReference type="InterPro" id="IPR027417">
    <property type="entry name" value="P-loop_NTPase"/>
</dbReference>
<evidence type="ECO:0000259" key="11">
    <source>
        <dbReference type="PROSITE" id="PS50893"/>
    </source>
</evidence>
<dbReference type="AlphaFoldDB" id="A0A9Q8ZSH8"/>
<comment type="similarity">
    <text evidence="8">Belongs to the ABC transporter superfamily. HrtA family.</text>
</comment>
<reference evidence="12" key="1">
    <citation type="submission" date="2022-05" db="EMBL/GenBank/DDBJ databases">
        <authorList>
            <person name="Oliphant S.A."/>
            <person name="Watson-Haigh N.S."/>
            <person name="Sumby K.M."/>
            <person name="Gardner J.M."/>
            <person name="Jiranek V."/>
        </authorList>
    </citation>
    <scope>NUCLEOTIDE SEQUENCE</scope>
    <source>
        <strain evidence="12">KI4_B1</strain>
    </source>
</reference>
<keyword evidence="7" id="KW-0472">Membrane</keyword>
<dbReference type="GO" id="GO:0016887">
    <property type="term" value="F:ATP hydrolysis activity"/>
    <property type="evidence" value="ECO:0007669"/>
    <property type="project" value="InterPro"/>
</dbReference>
<dbReference type="CDD" id="cd03255">
    <property type="entry name" value="ABC_MJ0796_LolCDE_FtsE"/>
    <property type="match status" value="1"/>
</dbReference>
<dbReference type="EMBL" id="CP097119">
    <property type="protein sequence ID" value="USS88829.1"/>
    <property type="molecule type" value="Genomic_DNA"/>
</dbReference>
<gene>
    <name evidence="12" type="ORF">M3M40_04905</name>
</gene>
<dbReference type="PANTHER" id="PTHR24220">
    <property type="entry name" value="IMPORT ATP-BINDING PROTEIN"/>
    <property type="match status" value="1"/>
</dbReference>
<evidence type="ECO:0000256" key="7">
    <source>
        <dbReference type="ARBA" id="ARBA00023136"/>
    </source>
</evidence>
<evidence type="ECO:0000256" key="3">
    <source>
        <dbReference type="ARBA" id="ARBA00022448"/>
    </source>
</evidence>
<evidence type="ECO:0000256" key="2">
    <source>
        <dbReference type="ARBA" id="ARBA00011131"/>
    </source>
</evidence>
<dbReference type="InterPro" id="IPR017871">
    <property type="entry name" value="ABC_transporter-like_CS"/>
</dbReference>